<reference evidence="2" key="1">
    <citation type="journal article" date="2021" name="Genome Biol. Evol.">
        <title>A High-Quality Reference Genome for a Parasitic Bivalve with Doubly Uniparental Inheritance (Bivalvia: Unionida).</title>
        <authorList>
            <person name="Smith C.H."/>
        </authorList>
    </citation>
    <scope>NUCLEOTIDE SEQUENCE</scope>
    <source>
        <strain evidence="2">CHS0354</strain>
    </source>
</reference>
<name>A0AAE0T9N3_9BIVA</name>
<feature type="compositionally biased region" description="Basic and acidic residues" evidence="1">
    <location>
        <begin position="366"/>
        <end position="384"/>
    </location>
</feature>
<dbReference type="Pfam" id="PF15093">
    <property type="entry name" value="SPMIP4-like"/>
    <property type="match status" value="1"/>
</dbReference>
<keyword evidence="3" id="KW-1185">Reference proteome</keyword>
<organism evidence="2 3">
    <name type="scientific">Potamilus streckersoni</name>
    <dbReference type="NCBI Taxonomy" id="2493646"/>
    <lineage>
        <taxon>Eukaryota</taxon>
        <taxon>Metazoa</taxon>
        <taxon>Spiralia</taxon>
        <taxon>Lophotrochozoa</taxon>
        <taxon>Mollusca</taxon>
        <taxon>Bivalvia</taxon>
        <taxon>Autobranchia</taxon>
        <taxon>Heteroconchia</taxon>
        <taxon>Palaeoheterodonta</taxon>
        <taxon>Unionida</taxon>
        <taxon>Unionoidea</taxon>
        <taxon>Unionidae</taxon>
        <taxon>Ambleminae</taxon>
        <taxon>Lampsilini</taxon>
        <taxon>Potamilus</taxon>
    </lineage>
</organism>
<evidence type="ECO:0000313" key="3">
    <source>
        <dbReference type="Proteomes" id="UP001195483"/>
    </source>
</evidence>
<dbReference type="PANTHER" id="PTHR31393">
    <property type="entry name" value="C5ORF31"/>
    <property type="match status" value="1"/>
</dbReference>
<gene>
    <name evidence="2" type="ORF">CHS0354_019669</name>
</gene>
<dbReference type="Proteomes" id="UP001195483">
    <property type="component" value="Unassembled WGS sequence"/>
</dbReference>
<evidence type="ECO:0000256" key="1">
    <source>
        <dbReference type="SAM" id="MobiDB-lite"/>
    </source>
</evidence>
<feature type="region of interest" description="Disordered" evidence="1">
    <location>
        <begin position="617"/>
        <end position="643"/>
    </location>
</feature>
<feature type="region of interest" description="Disordered" evidence="1">
    <location>
        <begin position="350"/>
        <end position="384"/>
    </location>
</feature>
<dbReference type="PANTHER" id="PTHR31393:SF2">
    <property type="entry name" value="CHROMOSOME 7 OPEN READING FRAME 31"/>
    <property type="match status" value="1"/>
</dbReference>
<reference evidence="2" key="2">
    <citation type="journal article" date="2021" name="Genome Biol. Evol.">
        <title>Developing a high-quality reference genome for a parasitic bivalve with doubly uniparental inheritance (Bivalvia: Unionida).</title>
        <authorList>
            <person name="Smith C.H."/>
        </authorList>
    </citation>
    <scope>NUCLEOTIDE SEQUENCE</scope>
    <source>
        <strain evidence="2">CHS0354</strain>
        <tissue evidence="2">Mantle</tissue>
    </source>
</reference>
<reference evidence="2" key="3">
    <citation type="submission" date="2023-05" db="EMBL/GenBank/DDBJ databases">
        <authorList>
            <person name="Smith C.H."/>
        </authorList>
    </citation>
    <scope>NUCLEOTIDE SEQUENCE</scope>
    <source>
        <strain evidence="2">CHS0354</strain>
        <tissue evidence="2">Mantle</tissue>
    </source>
</reference>
<dbReference type="AlphaFoldDB" id="A0AAE0T9N3"/>
<dbReference type="InterPro" id="IPR027886">
    <property type="entry name" value="SPMIP4"/>
</dbReference>
<comment type="caution">
    <text evidence="2">The sequence shown here is derived from an EMBL/GenBank/DDBJ whole genome shotgun (WGS) entry which is preliminary data.</text>
</comment>
<dbReference type="GO" id="GO:0005813">
    <property type="term" value="C:centrosome"/>
    <property type="evidence" value="ECO:0007669"/>
    <property type="project" value="TreeGrafter"/>
</dbReference>
<accession>A0AAE0T9N3</accession>
<proteinExistence type="predicted"/>
<evidence type="ECO:0000313" key="2">
    <source>
        <dbReference type="EMBL" id="KAK3605988.1"/>
    </source>
</evidence>
<dbReference type="EMBL" id="JAEAOA010001198">
    <property type="protein sequence ID" value="KAK3605988.1"/>
    <property type="molecule type" value="Genomic_DNA"/>
</dbReference>
<sequence>MTSLQLFPPVDHKPSVPKEWGSGKYKQDVNVFVPGPPTWHYSGKPIDQFYRLTQLKLSNVRSNDELLPEPQASDMGAVLINRTFPAEHPYSGHISRKAIFPKYDSPEDPKRGTNARVIQPINAEMPATAYDVQIVHKTKGFGDRREIQALPKESEKRALEWMGETGFNQLVKAHGGRQQYYPIPPKVVTPNLQSRWPEMRVSLRTANTLRNVERNQWQTTYDLNHTGIGPSNPMKLDNLGDKTRTLEVYGIEDDNLYPRSINTFDPPRPYQGRIARTLLPKPQNQMPLPEENTEYKRKKTLTEIEEDRLLNGKEYLNLPHSREDHEGERWIELEEAAHQIPNLAAVEEAKANSFPDEPPYKPAESPSKDEAGYLQTKKEERDKQIQEMEAQNRWKVLESQNPGHAISALNQKMALVSDFEKPPTFYDHEGRYNEERAGLYKTSYIPERLAYSMNALDLSGPELANTFHSHVDALNLPTKLSQDMRDAFRRSRTLNDMPANLSGDRRESRELMNQYINLKEAQKKRLQPTNETARTKVQEKETILKDSTTGESYNVKKFLQENELGKHARNEPLHVMSTENQHLNNVRMTASSKTQKSVSFSDNITVAVAYENGPMRYSSAPTRGSTYEERQEPFGTTPVNTTQYTSTHALYDKSSEIPDHSAAKQYTIYDINPKETEEEDKENATQQPSFSASVPMVSKFKRPATSFGDDTEYRDEFGSRSSNFMPTNLKNSLTFKTAYEQQFPVYNHIGYKYDPRFSWEPGNGTPRPQTTLLEIQNRFSKSSVIRKFQAQFPENNPDLRENVTNGKKHNFYGLSGQVLRG</sequence>
<protein>
    <submittedName>
        <fullName evidence="2">Uncharacterized protein</fullName>
    </submittedName>
</protein>